<dbReference type="Gene3D" id="1.20.1270.370">
    <property type="match status" value="1"/>
</dbReference>
<comment type="similarity">
    <text evidence="1">Belongs to the FldB/FldC dehydratase alpha/beta subunit family.</text>
</comment>
<accession>A0A0W0GHH6</accession>
<dbReference type="InterPro" id="IPR010327">
    <property type="entry name" value="FldB/FldC_alpha/beta"/>
</dbReference>
<organism evidence="3 4">
    <name type="scientific">Dehalogenimonas alkenigignens</name>
    <dbReference type="NCBI Taxonomy" id="1217799"/>
    <lineage>
        <taxon>Bacteria</taxon>
        <taxon>Bacillati</taxon>
        <taxon>Chloroflexota</taxon>
        <taxon>Dehalococcoidia</taxon>
        <taxon>Dehalococcoidales</taxon>
        <taxon>Dehalococcoidaceae</taxon>
        <taxon>Dehalogenimonas</taxon>
    </lineage>
</organism>
<dbReference type="Proteomes" id="UP000053947">
    <property type="component" value="Unassembled WGS sequence"/>
</dbReference>
<dbReference type="GO" id="GO:0016836">
    <property type="term" value="F:hydro-lyase activity"/>
    <property type="evidence" value="ECO:0007669"/>
    <property type="project" value="UniProtKB-ARBA"/>
</dbReference>
<comment type="caution">
    <text evidence="3">The sequence shown here is derived from an EMBL/GenBank/DDBJ whole genome shotgun (WGS) entry which is preliminary data.</text>
</comment>
<dbReference type="OrthoDB" id="9810278at2"/>
<dbReference type="RefSeq" id="WP_058438993.1">
    <property type="nucleotide sequence ID" value="NZ_KQ758903.1"/>
</dbReference>
<protein>
    <submittedName>
        <fullName evidence="3">Benzoyl-CoA reductase/2-hydroxyglutaryl-CoA dehydratase subunit, BcrC/BadD/HgdB</fullName>
    </submittedName>
</protein>
<dbReference type="Pfam" id="PF06050">
    <property type="entry name" value="HGD-D"/>
    <property type="match status" value="1"/>
</dbReference>
<evidence type="ECO:0000256" key="1">
    <source>
        <dbReference type="ARBA" id="ARBA00005806"/>
    </source>
</evidence>
<dbReference type="PANTHER" id="PTHR30548">
    <property type="entry name" value="2-HYDROXYGLUTARYL-COA DEHYDRATASE, D-COMPONENT-RELATED"/>
    <property type="match status" value="1"/>
</dbReference>
<dbReference type="EMBL" id="LFDV01000002">
    <property type="protein sequence ID" value="KTB48001.1"/>
    <property type="molecule type" value="Genomic_DNA"/>
</dbReference>
<dbReference type="Gene3D" id="3.40.50.11890">
    <property type="match status" value="1"/>
</dbReference>
<keyword evidence="4" id="KW-1185">Reference proteome</keyword>
<dbReference type="PANTHER" id="PTHR30548:SF1">
    <property type="entry name" value="DEHYDRATASE SUBUNIT MJ0007-RELATED"/>
    <property type="match status" value="1"/>
</dbReference>
<evidence type="ECO:0000313" key="4">
    <source>
        <dbReference type="Proteomes" id="UP000053947"/>
    </source>
</evidence>
<dbReference type="Gene3D" id="3.40.50.11900">
    <property type="match status" value="1"/>
</dbReference>
<dbReference type="STRING" id="1217799.DEALK_08460"/>
<sequence length="424" mass="47032">MALTESEQMWSELGIDLASHGQLMNALGPIYRDIYLSQKNRPKGMGFYDFVVGDIHGIRVKELREHAKSGGKVVATYCVFVPEEFCWATGAIPVSLCAGTAFSIPAAEEVLPRNTCALIKSSFGFKLGRLCPYVQVSHLIVGETTCDGKKKMFELLAEHQPVYVMEVPNKRGPAGRALWQQEVRDFKAKIEELTGNRITAENLGEAIKKVNARRREFKRLSMLRAADPAPISGKDALLATQVSMYDDVERETQIMKTLNEELEERVKNGEGVFPRGAKRILVSGSPMAIPNWKLHHLIESAGAVVVGEESCTGSRFFNELAPEGITDLDEVVTALADRYLKTNCACFTPNCERLDDIIGMAKTLKADGVIHYNLQFCHTYANEAIQVDKALEKAGIPLLRIETDYSDEDAGQLKTRIDAFLETL</sequence>
<gene>
    <name evidence="3" type="ORF">DEALK_08460</name>
</gene>
<evidence type="ECO:0000313" key="3">
    <source>
        <dbReference type="EMBL" id="KTB48001.1"/>
    </source>
</evidence>
<proteinExistence type="inferred from homology"/>
<name>A0A0W0GHH6_9CHLR</name>
<dbReference type="InterPro" id="IPR047678">
    <property type="entry name" value="YjiM-like"/>
</dbReference>
<keyword evidence="2" id="KW-0175">Coiled coil</keyword>
<dbReference type="NCBIfam" id="NF040772">
    <property type="entry name" value="double_cubane"/>
    <property type="match status" value="1"/>
</dbReference>
<feature type="coiled-coil region" evidence="2">
    <location>
        <begin position="176"/>
        <end position="220"/>
    </location>
</feature>
<reference evidence="3 4" key="1">
    <citation type="submission" date="2015-06" db="EMBL/GenBank/DDBJ databases">
        <title>Genome sequence of the organohalide-respiring Dehalogenimonas alkenigignens type strain (IP3-3T).</title>
        <authorList>
            <person name="Key T.A."/>
            <person name="Richmond D.P."/>
            <person name="Bowman K.S."/>
            <person name="Cho Y.-J."/>
            <person name="Chun J."/>
            <person name="da Costa M.S."/>
            <person name="Rainey F.A."/>
            <person name="Moe W.M."/>
        </authorList>
    </citation>
    <scope>NUCLEOTIDE SEQUENCE [LARGE SCALE GENOMIC DNA]</scope>
    <source>
        <strain evidence="3 4">IP3-3</strain>
    </source>
</reference>
<evidence type="ECO:0000256" key="2">
    <source>
        <dbReference type="SAM" id="Coils"/>
    </source>
</evidence>
<dbReference type="AlphaFoldDB" id="A0A0W0GHH6"/>